<organism evidence="1 2">
    <name type="scientific">Dyella acidisoli</name>
    <dbReference type="NCBI Taxonomy" id="1867834"/>
    <lineage>
        <taxon>Bacteria</taxon>
        <taxon>Pseudomonadati</taxon>
        <taxon>Pseudomonadota</taxon>
        <taxon>Gammaproteobacteria</taxon>
        <taxon>Lysobacterales</taxon>
        <taxon>Rhodanobacteraceae</taxon>
        <taxon>Dyella</taxon>
    </lineage>
</organism>
<name>A0ABQ5XUC7_9GAMM</name>
<keyword evidence="2" id="KW-1185">Reference proteome</keyword>
<evidence type="ECO:0000313" key="1">
    <source>
        <dbReference type="EMBL" id="GLQ94977.1"/>
    </source>
</evidence>
<proteinExistence type="predicted"/>
<evidence type="ECO:0000313" key="2">
    <source>
        <dbReference type="Proteomes" id="UP001156670"/>
    </source>
</evidence>
<dbReference type="Proteomes" id="UP001156670">
    <property type="component" value="Unassembled WGS sequence"/>
</dbReference>
<reference evidence="2" key="1">
    <citation type="journal article" date="2019" name="Int. J. Syst. Evol. Microbiol.">
        <title>The Global Catalogue of Microorganisms (GCM) 10K type strain sequencing project: providing services to taxonomists for standard genome sequencing and annotation.</title>
        <authorList>
            <consortium name="The Broad Institute Genomics Platform"/>
            <consortium name="The Broad Institute Genome Sequencing Center for Infectious Disease"/>
            <person name="Wu L."/>
            <person name="Ma J."/>
        </authorList>
    </citation>
    <scope>NUCLEOTIDE SEQUENCE [LARGE SCALE GENOMIC DNA]</scope>
    <source>
        <strain evidence="2">NBRC 111980</strain>
    </source>
</reference>
<comment type="caution">
    <text evidence="1">The sequence shown here is derived from an EMBL/GenBank/DDBJ whole genome shotgun (WGS) entry which is preliminary data.</text>
</comment>
<gene>
    <name evidence="1" type="ORF">GCM10007901_39300</name>
</gene>
<sequence length="72" mass="8259">MVLNGAWTEPLSLRERGWGEGASNARSRRLAREMGIALRSNPHPPYGTPDRVEGKLLSRRERGSLRMFRREL</sequence>
<dbReference type="EMBL" id="BSOB01000051">
    <property type="protein sequence ID" value="GLQ94977.1"/>
    <property type="molecule type" value="Genomic_DNA"/>
</dbReference>
<accession>A0ABQ5XUC7</accession>
<protein>
    <submittedName>
        <fullName evidence="1">Uncharacterized protein</fullName>
    </submittedName>
</protein>